<dbReference type="AlphaFoldDB" id="A0A6J1MB34"/>
<dbReference type="Pfam" id="PF15883">
    <property type="entry name" value="DUF4736"/>
    <property type="match status" value="1"/>
</dbReference>
<sequence>MTVTYLIPIYPPDSRFTLDWDDSVEASLLLALGFLVLMQLILLIYIVLAHFQPCTLYRQQLNESYRRRYGNFIFRRLLAQLDRAFGHRPGAGQELSSCLEAKRMAQLAIRLFCRDSTKVLYPEYELDSSAASDAYFVLEDEEAELNSAGYASVNFDVTDAFLESLLYPKRTDIPSKNKAKS</sequence>
<keyword evidence="1" id="KW-0472">Membrane</keyword>
<gene>
    <name evidence="3" type="primary">LOC111602854</name>
</gene>
<feature type="transmembrane region" description="Helical" evidence="1">
    <location>
        <begin position="26"/>
        <end position="48"/>
    </location>
</feature>
<evidence type="ECO:0000256" key="1">
    <source>
        <dbReference type="SAM" id="Phobius"/>
    </source>
</evidence>
<dbReference type="OrthoDB" id="7826977at2759"/>
<dbReference type="KEGG" id="dhe:111602854"/>
<reference evidence="3" key="1">
    <citation type="submission" date="2025-08" db="UniProtKB">
        <authorList>
            <consortium name="RefSeq"/>
        </authorList>
    </citation>
    <scope>IDENTIFICATION</scope>
    <source>
        <strain evidence="3">15085-1641.00</strain>
        <tissue evidence="3">Whole body</tissue>
    </source>
</reference>
<keyword evidence="1" id="KW-0812">Transmembrane</keyword>
<proteinExistence type="predicted"/>
<dbReference type="Proteomes" id="UP000504633">
    <property type="component" value="Unplaced"/>
</dbReference>
<evidence type="ECO:0000313" key="2">
    <source>
        <dbReference type="Proteomes" id="UP000504633"/>
    </source>
</evidence>
<dbReference type="OMA" id="IYIVLAH"/>
<dbReference type="RefSeq" id="XP_023175937.1">
    <property type="nucleotide sequence ID" value="XM_023320169.1"/>
</dbReference>
<protein>
    <submittedName>
        <fullName evidence="3">Uncharacterized protein LOC111602854</fullName>
    </submittedName>
</protein>
<keyword evidence="2" id="KW-1185">Reference proteome</keyword>
<organism evidence="2 3">
    <name type="scientific">Drosophila hydei</name>
    <name type="common">Fruit fly</name>
    <dbReference type="NCBI Taxonomy" id="7224"/>
    <lineage>
        <taxon>Eukaryota</taxon>
        <taxon>Metazoa</taxon>
        <taxon>Ecdysozoa</taxon>
        <taxon>Arthropoda</taxon>
        <taxon>Hexapoda</taxon>
        <taxon>Insecta</taxon>
        <taxon>Pterygota</taxon>
        <taxon>Neoptera</taxon>
        <taxon>Endopterygota</taxon>
        <taxon>Diptera</taxon>
        <taxon>Brachycera</taxon>
        <taxon>Muscomorpha</taxon>
        <taxon>Ephydroidea</taxon>
        <taxon>Drosophilidae</taxon>
        <taxon>Drosophila</taxon>
    </lineage>
</organism>
<name>A0A6J1MB34_DROHY</name>
<dbReference type="InterPro" id="IPR031754">
    <property type="entry name" value="DUF4736"/>
</dbReference>
<dbReference type="GeneID" id="111602854"/>
<keyword evidence="1" id="KW-1133">Transmembrane helix</keyword>
<accession>A0A6J1MB34</accession>
<evidence type="ECO:0000313" key="3">
    <source>
        <dbReference type="RefSeq" id="XP_023175937.1"/>
    </source>
</evidence>